<dbReference type="PANTHER" id="PTHR35024:SF4">
    <property type="entry name" value="POLYMER-FORMING CYTOSKELETAL PROTEIN"/>
    <property type="match status" value="1"/>
</dbReference>
<evidence type="ECO:0008006" key="5">
    <source>
        <dbReference type="Google" id="ProtNLM"/>
    </source>
</evidence>
<dbReference type="InterPro" id="IPR007607">
    <property type="entry name" value="BacA/B"/>
</dbReference>
<reference evidence="3" key="1">
    <citation type="submission" date="2022-06" db="EMBL/GenBank/DDBJ databases">
        <title>Akkermansia biwalacus sp. nov., an anaerobic mucin-degrading bacterium isolated from human intestine.</title>
        <authorList>
            <person name="Kobayashi Y."/>
            <person name="Inoue S."/>
            <person name="Kawahara T."/>
            <person name="Kohda N."/>
        </authorList>
    </citation>
    <scope>NUCLEOTIDE SEQUENCE</scope>
    <source>
        <strain evidence="3">WON2089</strain>
    </source>
</reference>
<dbReference type="PANTHER" id="PTHR35024">
    <property type="entry name" value="HYPOTHETICAL CYTOSOLIC PROTEIN"/>
    <property type="match status" value="1"/>
</dbReference>
<dbReference type="EMBL" id="AP025943">
    <property type="protein sequence ID" value="BDL42737.1"/>
    <property type="molecule type" value="Genomic_DNA"/>
</dbReference>
<comment type="similarity">
    <text evidence="1">Belongs to the bactofilin family.</text>
</comment>
<protein>
    <recommendedName>
        <fullName evidence="5">Polymer-forming cytoskeletal protein</fullName>
    </recommendedName>
</protein>
<evidence type="ECO:0000313" key="4">
    <source>
        <dbReference type="Proteomes" id="UP001062263"/>
    </source>
</evidence>
<keyword evidence="4" id="KW-1185">Reference proteome</keyword>
<feature type="region of interest" description="Disordered" evidence="2">
    <location>
        <begin position="188"/>
        <end position="215"/>
    </location>
</feature>
<evidence type="ECO:0000313" key="3">
    <source>
        <dbReference type="EMBL" id="BDL42737.1"/>
    </source>
</evidence>
<organism evidence="3 4">
    <name type="scientific">Akkermansia biwaensis</name>
    <dbReference type="NCBI Taxonomy" id="2946555"/>
    <lineage>
        <taxon>Bacteria</taxon>
        <taxon>Pseudomonadati</taxon>
        <taxon>Verrucomicrobiota</taxon>
        <taxon>Verrucomicrobiia</taxon>
        <taxon>Verrucomicrobiales</taxon>
        <taxon>Akkermansiaceae</taxon>
        <taxon>Akkermansia</taxon>
    </lineage>
</organism>
<dbReference type="Pfam" id="PF04519">
    <property type="entry name" value="Bactofilin"/>
    <property type="match status" value="1"/>
</dbReference>
<feature type="compositionally biased region" description="Low complexity" evidence="2">
    <location>
        <begin position="191"/>
        <end position="206"/>
    </location>
</feature>
<feature type="region of interest" description="Disordered" evidence="2">
    <location>
        <begin position="30"/>
        <end position="66"/>
    </location>
</feature>
<proteinExistence type="inferred from homology"/>
<evidence type="ECO:0000256" key="2">
    <source>
        <dbReference type="SAM" id="MobiDB-lite"/>
    </source>
</evidence>
<dbReference type="Proteomes" id="UP001062263">
    <property type="component" value="Chromosome"/>
</dbReference>
<evidence type="ECO:0000256" key="1">
    <source>
        <dbReference type="ARBA" id="ARBA00044755"/>
    </source>
</evidence>
<name>A0ABN6QHX8_9BACT</name>
<sequence>MYIGCDEFQELLPNLYPPLNTMFGSFTTVPAPKGNKNAEPSPSWMDIAKGQDAPEPAAPPVSAPESYAPTTRVQQLTRNVLNSDVEVVGSLRFSDDLLIDGTVEGDISSEGVLSVGQNAVIRAEINTKSVIIHGKVIGNVTVTDRVELKSTAELVGDIQAASLAIEAGAIFIGHSTVGAPTVGATAQKPLPVSSFSPEPEAAAPASQSTLDIDAE</sequence>
<accession>A0ABN6QHX8</accession>
<gene>
    <name evidence="3" type="ORF">Abiwalacus_03110</name>
</gene>